<evidence type="ECO:0000313" key="2">
    <source>
        <dbReference type="EMBL" id="KAK3294547.1"/>
    </source>
</evidence>
<dbReference type="RefSeq" id="XP_062658061.1">
    <property type="nucleotide sequence ID" value="XM_062806725.1"/>
</dbReference>
<dbReference type="EMBL" id="JAUEPN010000005">
    <property type="protein sequence ID" value="KAK3294547.1"/>
    <property type="molecule type" value="Genomic_DNA"/>
</dbReference>
<proteinExistence type="predicted"/>
<feature type="signal peptide" evidence="1">
    <location>
        <begin position="1"/>
        <end position="19"/>
    </location>
</feature>
<reference evidence="2" key="2">
    <citation type="submission" date="2023-06" db="EMBL/GenBank/DDBJ databases">
        <authorList>
            <consortium name="Lawrence Berkeley National Laboratory"/>
            <person name="Haridas S."/>
            <person name="Hensen N."/>
            <person name="Bonometti L."/>
            <person name="Westerberg I."/>
            <person name="Brannstrom I.O."/>
            <person name="Guillou S."/>
            <person name="Cros-Aarteil S."/>
            <person name="Calhoun S."/>
            <person name="Kuo A."/>
            <person name="Mondo S."/>
            <person name="Pangilinan J."/>
            <person name="Riley R."/>
            <person name="Labutti K."/>
            <person name="Andreopoulos B."/>
            <person name="Lipzen A."/>
            <person name="Chen C."/>
            <person name="Yanf M."/>
            <person name="Daum C."/>
            <person name="Ng V."/>
            <person name="Clum A."/>
            <person name="Steindorff A."/>
            <person name="Ohm R."/>
            <person name="Martin F."/>
            <person name="Silar P."/>
            <person name="Natvig D."/>
            <person name="Lalanne C."/>
            <person name="Gautier V."/>
            <person name="Ament-Velasquez S.L."/>
            <person name="Kruys A."/>
            <person name="Hutchinson M.I."/>
            <person name="Powell A.J."/>
            <person name="Barry K."/>
            <person name="Miller A.N."/>
            <person name="Grigoriev I.V."/>
            <person name="Debuchy R."/>
            <person name="Gladieux P."/>
            <person name="Thoren M.H."/>
            <person name="Johannesson H."/>
        </authorList>
    </citation>
    <scope>NUCLEOTIDE SEQUENCE</scope>
    <source>
        <strain evidence="2">CBS 168.71</strain>
    </source>
</reference>
<sequence>MRSPTHILLPLLALTTTSSSHIGAAAQQQEQHPPIRCAPPSNGAAAAAAVPDSWPGYAFTLRYGLNYEFVAAQAAAAAQLCQAGGSVVDHATGSSGAQTWGIEAAAPEVADALGYVAGVLVVRAPAGLLAELGEQVGNATSRLYGNPDALARQVAEQIDDAFDVVLREDL</sequence>
<dbReference type="Proteomes" id="UP001278766">
    <property type="component" value="Unassembled WGS sequence"/>
</dbReference>
<dbReference type="AlphaFoldDB" id="A0AAE0HDF4"/>
<comment type="caution">
    <text evidence="2">The sequence shown here is derived from an EMBL/GenBank/DDBJ whole genome shotgun (WGS) entry which is preliminary data.</text>
</comment>
<dbReference type="GeneID" id="87843673"/>
<accession>A0AAE0HDF4</accession>
<reference evidence="2" key="1">
    <citation type="journal article" date="2023" name="Mol. Phylogenet. Evol.">
        <title>Genome-scale phylogeny and comparative genomics of the fungal order Sordariales.</title>
        <authorList>
            <person name="Hensen N."/>
            <person name="Bonometti L."/>
            <person name="Westerberg I."/>
            <person name="Brannstrom I.O."/>
            <person name="Guillou S."/>
            <person name="Cros-Aarteil S."/>
            <person name="Calhoun S."/>
            <person name="Haridas S."/>
            <person name="Kuo A."/>
            <person name="Mondo S."/>
            <person name="Pangilinan J."/>
            <person name="Riley R."/>
            <person name="LaButti K."/>
            <person name="Andreopoulos B."/>
            <person name="Lipzen A."/>
            <person name="Chen C."/>
            <person name="Yan M."/>
            <person name="Daum C."/>
            <person name="Ng V."/>
            <person name="Clum A."/>
            <person name="Steindorff A."/>
            <person name="Ohm R.A."/>
            <person name="Martin F."/>
            <person name="Silar P."/>
            <person name="Natvig D.O."/>
            <person name="Lalanne C."/>
            <person name="Gautier V."/>
            <person name="Ament-Velasquez S.L."/>
            <person name="Kruys A."/>
            <person name="Hutchinson M.I."/>
            <person name="Powell A.J."/>
            <person name="Barry K."/>
            <person name="Miller A.N."/>
            <person name="Grigoriev I.V."/>
            <person name="Debuchy R."/>
            <person name="Gladieux P."/>
            <person name="Hiltunen Thoren M."/>
            <person name="Johannesson H."/>
        </authorList>
    </citation>
    <scope>NUCLEOTIDE SEQUENCE</scope>
    <source>
        <strain evidence="2">CBS 168.71</strain>
    </source>
</reference>
<keyword evidence="3" id="KW-1185">Reference proteome</keyword>
<gene>
    <name evidence="2" type="ORF">B0H64DRAFT_443619</name>
</gene>
<name>A0AAE0HDF4_9PEZI</name>
<organism evidence="2 3">
    <name type="scientific">Chaetomium fimeti</name>
    <dbReference type="NCBI Taxonomy" id="1854472"/>
    <lineage>
        <taxon>Eukaryota</taxon>
        <taxon>Fungi</taxon>
        <taxon>Dikarya</taxon>
        <taxon>Ascomycota</taxon>
        <taxon>Pezizomycotina</taxon>
        <taxon>Sordariomycetes</taxon>
        <taxon>Sordariomycetidae</taxon>
        <taxon>Sordariales</taxon>
        <taxon>Chaetomiaceae</taxon>
        <taxon>Chaetomium</taxon>
    </lineage>
</organism>
<evidence type="ECO:0000313" key="3">
    <source>
        <dbReference type="Proteomes" id="UP001278766"/>
    </source>
</evidence>
<keyword evidence="1" id="KW-0732">Signal</keyword>
<evidence type="ECO:0000256" key="1">
    <source>
        <dbReference type="SAM" id="SignalP"/>
    </source>
</evidence>
<protein>
    <submittedName>
        <fullName evidence="2">Uncharacterized protein</fullName>
    </submittedName>
</protein>
<feature type="chain" id="PRO_5042050474" evidence="1">
    <location>
        <begin position="20"/>
        <end position="170"/>
    </location>
</feature>